<dbReference type="AlphaFoldDB" id="A0A0K2ULN3"/>
<dbReference type="EMBL" id="HACA01021813">
    <property type="protein sequence ID" value="CDW39174.1"/>
    <property type="molecule type" value="Transcribed_RNA"/>
</dbReference>
<protein>
    <submittedName>
        <fullName evidence="1">Uncharacterized protein</fullName>
    </submittedName>
</protein>
<proteinExistence type="predicted"/>
<reference evidence="1" key="1">
    <citation type="submission" date="2014-05" db="EMBL/GenBank/DDBJ databases">
        <authorList>
            <person name="Chronopoulou M."/>
        </authorList>
    </citation>
    <scope>NUCLEOTIDE SEQUENCE</scope>
    <source>
        <tissue evidence="1">Whole organism</tissue>
    </source>
</reference>
<accession>A0A0K2ULN3</accession>
<organism evidence="1">
    <name type="scientific">Lepeophtheirus salmonis</name>
    <name type="common">Salmon louse</name>
    <name type="synonym">Caligus salmonis</name>
    <dbReference type="NCBI Taxonomy" id="72036"/>
    <lineage>
        <taxon>Eukaryota</taxon>
        <taxon>Metazoa</taxon>
        <taxon>Ecdysozoa</taxon>
        <taxon>Arthropoda</taxon>
        <taxon>Crustacea</taxon>
        <taxon>Multicrustacea</taxon>
        <taxon>Hexanauplia</taxon>
        <taxon>Copepoda</taxon>
        <taxon>Siphonostomatoida</taxon>
        <taxon>Caligidae</taxon>
        <taxon>Lepeophtheirus</taxon>
    </lineage>
</organism>
<name>A0A0K2ULN3_LEPSM</name>
<evidence type="ECO:0000313" key="1">
    <source>
        <dbReference type="EMBL" id="CDW39174.1"/>
    </source>
</evidence>
<sequence>MTPEHGEYIVECIDHCEEAGGPKACFDLLCIDVAKHSGDTASRRSWSISCRGGHTNIIGLWIEMCYGNTDCQT</sequence>